<evidence type="ECO:0000313" key="4">
    <source>
        <dbReference type="EMBL" id="PWD80647.1"/>
    </source>
</evidence>
<keyword evidence="1 2" id="KW-0694">RNA-binding</keyword>
<sequence>MTQIKLTTEHIKFLKARAHHLDPVLILGDKGVTENFIKEAKNAIAHHELIKIKLAGRDRDERESITDEIVTALNASLIQKIGATIILFKRNHEDPKIIFNFK</sequence>
<dbReference type="Pfam" id="PF01985">
    <property type="entry name" value="CRS1_YhbY"/>
    <property type="match status" value="1"/>
</dbReference>
<keyword evidence="5" id="KW-1185">Reference proteome</keyword>
<evidence type="ECO:0000259" key="3">
    <source>
        <dbReference type="PROSITE" id="PS51295"/>
    </source>
</evidence>
<name>A0A2U2ADE8_9GAMM</name>
<dbReference type="InterPro" id="IPR051925">
    <property type="entry name" value="RNA-binding_domain"/>
</dbReference>
<dbReference type="SMART" id="SM01103">
    <property type="entry name" value="CRS1_YhbY"/>
    <property type="match status" value="1"/>
</dbReference>
<proteinExistence type="predicted"/>
<reference evidence="5" key="1">
    <citation type="submission" date="2018-05" db="EMBL/GenBank/DDBJ databases">
        <title>Ignatzschineria dubaiensis sp. nov., isolated from necrotic foot tissues of dromedaries (Camelus dromedarius) and associated maggots in Dubai, United Arab Emirates.</title>
        <authorList>
            <person name="Tsang C.C."/>
            <person name="Tang J.Y.M."/>
            <person name="Fong J.Y.H."/>
            <person name="Kinne J."/>
            <person name="Lee H.H."/>
            <person name="Joseph M."/>
            <person name="Jose S."/>
            <person name="Schuster R.K."/>
            <person name="Tang Y."/>
            <person name="Sivakumar S."/>
            <person name="Chen J.H.K."/>
            <person name="Teng J.L.L."/>
            <person name="Lau S.K.P."/>
            <person name="Wernery U."/>
            <person name="Woo P.C.Y."/>
        </authorList>
    </citation>
    <scope>NUCLEOTIDE SEQUENCE [LARGE SCALE GENOMIC DNA]</scope>
    <source>
        <strain evidence="5">KCTC 22644</strain>
    </source>
</reference>
<dbReference type="PANTHER" id="PTHR40065:SF3">
    <property type="entry name" value="RNA-BINDING PROTEIN YHBY"/>
    <property type="match status" value="1"/>
</dbReference>
<gene>
    <name evidence="4" type="primary">yhbY</name>
    <name evidence="4" type="ORF">DC083_05855</name>
</gene>
<dbReference type="OrthoDB" id="9797519at2"/>
<dbReference type="Gene3D" id="3.30.110.60">
    <property type="entry name" value="YhbY-like"/>
    <property type="match status" value="1"/>
</dbReference>
<dbReference type="GO" id="GO:0003723">
    <property type="term" value="F:RNA binding"/>
    <property type="evidence" value="ECO:0007669"/>
    <property type="project" value="UniProtKB-UniRule"/>
</dbReference>
<dbReference type="Proteomes" id="UP000245020">
    <property type="component" value="Unassembled WGS sequence"/>
</dbReference>
<comment type="caution">
    <text evidence="4">The sequence shown here is derived from an EMBL/GenBank/DDBJ whole genome shotgun (WGS) entry which is preliminary data.</text>
</comment>
<protein>
    <submittedName>
        <fullName evidence="4">Ribosome assembly RNA-binding protein YhbY</fullName>
    </submittedName>
</protein>
<dbReference type="PANTHER" id="PTHR40065">
    <property type="entry name" value="RNA-BINDING PROTEIN YHBY"/>
    <property type="match status" value="1"/>
</dbReference>
<dbReference type="RefSeq" id="WP_109189313.1">
    <property type="nucleotide sequence ID" value="NZ_BMYA01000002.1"/>
</dbReference>
<evidence type="ECO:0000256" key="2">
    <source>
        <dbReference type="PROSITE-ProRule" id="PRU00626"/>
    </source>
</evidence>
<feature type="domain" description="CRM" evidence="3">
    <location>
        <begin position="4"/>
        <end position="100"/>
    </location>
</feature>
<dbReference type="InterPro" id="IPR001890">
    <property type="entry name" value="RNA-binding_CRM"/>
</dbReference>
<evidence type="ECO:0000256" key="1">
    <source>
        <dbReference type="ARBA" id="ARBA00022884"/>
    </source>
</evidence>
<evidence type="ECO:0000313" key="5">
    <source>
        <dbReference type="Proteomes" id="UP000245020"/>
    </source>
</evidence>
<dbReference type="InterPro" id="IPR035920">
    <property type="entry name" value="YhbY-like_sf"/>
</dbReference>
<dbReference type="InterPro" id="IPR017924">
    <property type="entry name" value="RNA-binding_YhbY"/>
</dbReference>
<accession>A0A2U2ADE8</accession>
<dbReference type="SUPFAM" id="SSF75471">
    <property type="entry name" value="YhbY-like"/>
    <property type="match status" value="1"/>
</dbReference>
<dbReference type="PROSITE" id="PS51295">
    <property type="entry name" value="CRM"/>
    <property type="match status" value="1"/>
</dbReference>
<dbReference type="AlphaFoldDB" id="A0A2U2ADE8"/>
<dbReference type="EMBL" id="QEWQ01000004">
    <property type="protein sequence ID" value="PWD80647.1"/>
    <property type="molecule type" value="Genomic_DNA"/>
</dbReference>
<dbReference type="NCBIfam" id="TIGR00253">
    <property type="entry name" value="RNA_bind_YhbY"/>
    <property type="match status" value="1"/>
</dbReference>
<organism evidence="4 5">
    <name type="scientific">Ignatzschineria ureiclastica</name>
    <dbReference type="NCBI Taxonomy" id="472582"/>
    <lineage>
        <taxon>Bacteria</taxon>
        <taxon>Pseudomonadati</taxon>
        <taxon>Pseudomonadota</taxon>
        <taxon>Gammaproteobacteria</taxon>
        <taxon>Cardiobacteriales</taxon>
        <taxon>Ignatzschineriaceae</taxon>
        <taxon>Ignatzschineria</taxon>
    </lineage>
</organism>